<evidence type="ECO:0000256" key="1">
    <source>
        <dbReference type="SAM" id="MobiDB-lite"/>
    </source>
</evidence>
<reference evidence="2" key="1">
    <citation type="journal article" date="2023" name="G3 (Bethesda)">
        <title>A reference genome for the long-term kleptoplast-retaining sea slug Elysia crispata morphotype clarki.</title>
        <authorList>
            <person name="Eastman K.E."/>
            <person name="Pendleton A.L."/>
            <person name="Shaikh M.A."/>
            <person name="Suttiyut T."/>
            <person name="Ogas R."/>
            <person name="Tomko P."/>
            <person name="Gavelis G."/>
            <person name="Widhalm J.R."/>
            <person name="Wisecaver J.H."/>
        </authorList>
    </citation>
    <scope>NUCLEOTIDE SEQUENCE</scope>
    <source>
        <strain evidence="2">ECLA1</strain>
    </source>
</reference>
<proteinExistence type="predicted"/>
<sequence>MSLPPSPAPCFHSGTIFRYPTAGPSSFIASYRDETSTSGQIATVTYWLIARDRSLFCFSAELVMIIFHSIPGLPSDHCPDQSGREATQSPVDS</sequence>
<dbReference type="AlphaFoldDB" id="A0AAE0XSR9"/>
<dbReference type="EMBL" id="JAWDGP010007694">
    <property type="protein sequence ID" value="KAK3708475.1"/>
    <property type="molecule type" value="Genomic_DNA"/>
</dbReference>
<name>A0AAE0XSR9_9GAST</name>
<evidence type="ECO:0000313" key="3">
    <source>
        <dbReference type="Proteomes" id="UP001283361"/>
    </source>
</evidence>
<feature type="compositionally biased region" description="Polar residues" evidence="1">
    <location>
        <begin position="84"/>
        <end position="93"/>
    </location>
</feature>
<feature type="region of interest" description="Disordered" evidence="1">
    <location>
        <begin position="74"/>
        <end position="93"/>
    </location>
</feature>
<comment type="caution">
    <text evidence="2">The sequence shown here is derived from an EMBL/GenBank/DDBJ whole genome shotgun (WGS) entry which is preliminary data.</text>
</comment>
<evidence type="ECO:0000313" key="2">
    <source>
        <dbReference type="EMBL" id="KAK3708475.1"/>
    </source>
</evidence>
<gene>
    <name evidence="2" type="ORF">RRG08_053057</name>
</gene>
<organism evidence="2 3">
    <name type="scientific">Elysia crispata</name>
    <name type="common">lettuce slug</name>
    <dbReference type="NCBI Taxonomy" id="231223"/>
    <lineage>
        <taxon>Eukaryota</taxon>
        <taxon>Metazoa</taxon>
        <taxon>Spiralia</taxon>
        <taxon>Lophotrochozoa</taxon>
        <taxon>Mollusca</taxon>
        <taxon>Gastropoda</taxon>
        <taxon>Heterobranchia</taxon>
        <taxon>Euthyneura</taxon>
        <taxon>Panpulmonata</taxon>
        <taxon>Sacoglossa</taxon>
        <taxon>Placobranchoidea</taxon>
        <taxon>Plakobranchidae</taxon>
        <taxon>Elysia</taxon>
    </lineage>
</organism>
<keyword evidence="3" id="KW-1185">Reference proteome</keyword>
<dbReference type="Proteomes" id="UP001283361">
    <property type="component" value="Unassembled WGS sequence"/>
</dbReference>
<accession>A0AAE0XSR9</accession>
<protein>
    <submittedName>
        <fullName evidence="2">Uncharacterized protein</fullName>
    </submittedName>
</protein>